<dbReference type="Proteomes" id="UP000306229">
    <property type="component" value="Chromosome"/>
</dbReference>
<evidence type="ECO:0000313" key="3">
    <source>
        <dbReference type="Proteomes" id="UP000306229"/>
    </source>
</evidence>
<dbReference type="SUPFAM" id="SSF53756">
    <property type="entry name" value="UDP-Glycosyltransferase/glycogen phosphorylase"/>
    <property type="match status" value="1"/>
</dbReference>
<dbReference type="PANTHER" id="PTHR12526">
    <property type="entry name" value="GLYCOSYLTRANSFERASE"/>
    <property type="match status" value="1"/>
</dbReference>
<dbReference type="Pfam" id="PF00534">
    <property type="entry name" value="Glycos_transf_1"/>
    <property type="match status" value="1"/>
</dbReference>
<evidence type="ECO:0000259" key="1">
    <source>
        <dbReference type="Pfam" id="PF00534"/>
    </source>
</evidence>
<reference evidence="2 3" key="1">
    <citation type="submission" date="2019-05" db="EMBL/GenBank/DDBJ databases">
        <title>Algicella ahnfeltiae gen. nov., sp. nov., a novel marine bacterium of the family Flavobacteriaceae isolated from a red alga.</title>
        <authorList>
            <person name="Nedashkovskaya O.I."/>
            <person name="Kukhlevskiy A.D."/>
            <person name="Kim S.-G."/>
            <person name="Zhukova N.V."/>
            <person name="Mikhailov V.V."/>
        </authorList>
    </citation>
    <scope>NUCLEOTIDE SEQUENCE [LARGE SCALE GENOMIC DNA]</scope>
    <source>
        <strain evidence="2 3">10Alg115</strain>
    </source>
</reference>
<gene>
    <name evidence="2" type="ORF">FF125_10390</name>
</gene>
<name>A0A5B7TU22_9FLAO</name>
<dbReference type="InterPro" id="IPR001296">
    <property type="entry name" value="Glyco_trans_1"/>
</dbReference>
<accession>A0A5B7TU22</accession>
<dbReference type="CDD" id="cd03801">
    <property type="entry name" value="GT4_PimA-like"/>
    <property type="match status" value="1"/>
</dbReference>
<keyword evidence="2" id="KW-0808">Transferase</keyword>
<evidence type="ECO:0000313" key="2">
    <source>
        <dbReference type="EMBL" id="QCX38821.1"/>
    </source>
</evidence>
<organism evidence="2 3">
    <name type="scientific">Aureibaculum algae</name>
    <dbReference type="NCBI Taxonomy" id="2584122"/>
    <lineage>
        <taxon>Bacteria</taxon>
        <taxon>Pseudomonadati</taxon>
        <taxon>Bacteroidota</taxon>
        <taxon>Flavobacteriia</taxon>
        <taxon>Flavobacteriales</taxon>
        <taxon>Flavobacteriaceae</taxon>
        <taxon>Aureibaculum</taxon>
    </lineage>
</organism>
<protein>
    <submittedName>
        <fullName evidence="2">Glycosyltransferase family 4 protein</fullName>
    </submittedName>
</protein>
<dbReference type="RefSeq" id="WP_138949705.1">
    <property type="nucleotide sequence ID" value="NZ_CP040749.1"/>
</dbReference>
<dbReference type="AlphaFoldDB" id="A0A5B7TU22"/>
<dbReference type="Gene3D" id="3.40.50.2000">
    <property type="entry name" value="Glycogen Phosphorylase B"/>
    <property type="match status" value="2"/>
</dbReference>
<dbReference type="KEGG" id="fbe:FF125_10390"/>
<feature type="domain" description="Glycosyl transferase family 1" evidence="1">
    <location>
        <begin position="189"/>
        <end position="341"/>
    </location>
</feature>
<dbReference type="OrthoDB" id="7560678at2"/>
<dbReference type="GO" id="GO:0016757">
    <property type="term" value="F:glycosyltransferase activity"/>
    <property type="evidence" value="ECO:0007669"/>
    <property type="project" value="InterPro"/>
</dbReference>
<dbReference type="EMBL" id="CP040749">
    <property type="protein sequence ID" value="QCX38821.1"/>
    <property type="molecule type" value="Genomic_DNA"/>
</dbReference>
<keyword evidence="3" id="KW-1185">Reference proteome</keyword>
<proteinExistence type="predicted"/>
<sequence length="379" mass="43810">MIKTVFWLNIPSPHQVDFLNMLESRDNVNLQVRYFDTLTENRKALGWSLSNNLSEFHQYIKDDNLNESLNELEGWQSSIHIIPGFSHPFLRKLLNVLIENNVQWIHWSEMSGKPLTKMLRYNYNLIKCIKPLFFLLNGYTSYAKKINKYGLGAFAIGKLAKDDFIQWGTKKNKIKYLYYSLPKLKKSSKSPFNFPSEKRIFMYAGSLTKHKGIDVLIKAFNKLKNSENWILVLVGRDNSNGEYKQMVKKMNLSQRVIFTGAIQNENMANYIGYADVFVLPTLFDGWGAVLNEAASLKKPLISTDRCGAAFHFIETEFNGFQVKAKSVNQLGNAMQYYIDNPLKIDLHGNVSYGLFKSFDLKSNVDLFIKNIKELCQRQK</sequence>